<dbReference type="RefSeq" id="WP_369084704.1">
    <property type="nucleotide sequence ID" value="NZ_JBFSHR010000042.1"/>
</dbReference>
<dbReference type="EMBL" id="JBFSHR010000042">
    <property type="protein sequence ID" value="MEX6430241.1"/>
    <property type="molecule type" value="Genomic_DNA"/>
</dbReference>
<dbReference type="Proteomes" id="UP001560267">
    <property type="component" value="Unassembled WGS sequence"/>
</dbReference>
<evidence type="ECO:0000256" key="1">
    <source>
        <dbReference type="SAM" id="MobiDB-lite"/>
    </source>
</evidence>
<comment type="caution">
    <text evidence="2">The sequence shown here is derived from an EMBL/GenBank/DDBJ whole genome shotgun (WGS) entry which is preliminary data.</text>
</comment>
<evidence type="ECO:0000313" key="3">
    <source>
        <dbReference type="Proteomes" id="UP001560267"/>
    </source>
</evidence>
<dbReference type="Gene3D" id="2.40.50.100">
    <property type="match status" value="1"/>
</dbReference>
<name>A0ABV3Y5N1_9ACTN</name>
<accession>A0ABV3Y5N1</accession>
<dbReference type="Gene3D" id="2.40.30.170">
    <property type="match status" value="1"/>
</dbReference>
<organism evidence="2 3">
    <name type="scientific">Ferrimicrobium acidiphilum</name>
    <dbReference type="NCBI Taxonomy" id="121039"/>
    <lineage>
        <taxon>Bacteria</taxon>
        <taxon>Bacillati</taxon>
        <taxon>Actinomycetota</taxon>
        <taxon>Acidimicrobiia</taxon>
        <taxon>Acidimicrobiales</taxon>
        <taxon>Acidimicrobiaceae</taxon>
        <taxon>Ferrimicrobium</taxon>
    </lineage>
</organism>
<reference evidence="2 3" key="1">
    <citation type="submission" date="2024-07" db="EMBL/GenBank/DDBJ databases">
        <title>Draft Genome Sequence of Ferrimicrobium acidiphilum Strain YE2023, Isolated from a Pulp of Bioleach Reactor.</title>
        <authorList>
            <person name="Elkina Y.A."/>
            <person name="Bulaeva A.G."/>
            <person name="Beletsky A.V."/>
            <person name="Mardanov A.V."/>
        </authorList>
    </citation>
    <scope>NUCLEOTIDE SEQUENCE [LARGE SCALE GENOMIC DNA]</scope>
    <source>
        <strain evidence="2 3">YE2023</strain>
    </source>
</reference>
<dbReference type="PANTHER" id="PTHR30469">
    <property type="entry name" value="MULTIDRUG RESISTANCE PROTEIN MDTA"/>
    <property type="match status" value="1"/>
</dbReference>
<dbReference type="Gene3D" id="2.40.420.20">
    <property type="match status" value="1"/>
</dbReference>
<feature type="region of interest" description="Disordered" evidence="1">
    <location>
        <begin position="164"/>
        <end position="183"/>
    </location>
</feature>
<proteinExistence type="predicted"/>
<protein>
    <submittedName>
        <fullName evidence="2">Efflux RND transporter periplasmic adaptor subunit</fullName>
    </submittedName>
</protein>
<sequence>MSIALVVLAGGVSAFLATRHPTPAYQVAYARPETVTATVSAVGTLSPTVQAAVPPPINGTVTSIAVHVGQTVTVGETLATIAPSAQASRAKISDAFALAQAEAALAQAEQPSRSQTPQSTANSTNAMQSDLHALEQTIAQLCSGAHSPSTTSCHALRSQVSQLSAQLSPKAPSNANPASSTASGVSSATIAADQAAITADQSALASAEQVQATAMVSPIAGVVAVVPIATGQVVRPQSTAGTITVLEPRNPDVIVPIAISVAQSMHKGEPARILPFGSSSDATGTVQTIGTTPTTDPATGITTLPVTVSVNHLALSVFDGAQALVTIQTARRNHVLAVPTSAVTYIHGHATVQVMGPKGVSSQRVEVGVIGAVYTSITSGIAEGAPVVLATLNKPLPVPVKPVGALGKAFGKHKG</sequence>
<dbReference type="Gene3D" id="1.10.287.470">
    <property type="entry name" value="Helix hairpin bin"/>
    <property type="match status" value="1"/>
</dbReference>
<gene>
    <name evidence="2" type="ORF">AB6A68_10420</name>
</gene>
<evidence type="ECO:0000313" key="2">
    <source>
        <dbReference type="EMBL" id="MEX6430241.1"/>
    </source>
</evidence>
<dbReference type="SUPFAM" id="SSF111369">
    <property type="entry name" value="HlyD-like secretion proteins"/>
    <property type="match status" value="1"/>
</dbReference>
<keyword evidence="3" id="KW-1185">Reference proteome</keyword>
<feature type="compositionally biased region" description="Low complexity" evidence="1">
    <location>
        <begin position="168"/>
        <end position="183"/>
    </location>
</feature>